<evidence type="ECO:0000313" key="5">
    <source>
        <dbReference type="Proteomes" id="UP001198242"/>
    </source>
</evidence>
<keyword evidence="1" id="KW-0677">Repeat</keyword>
<protein>
    <submittedName>
        <fullName evidence="4">S-layer homology domain-containing protein</fullName>
    </submittedName>
</protein>
<dbReference type="PANTHER" id="PTHR43308">
    <property type="entry name" value="OUTER MEMBRANE PROTEIN ALPHA-RELATED"/>
    <property type="match status" value="1"/>
</dbReference>
<keyword evidence="2" id="KW-0732">Signal</keyword>
<feature type="domain" description="SLH" evidence="3">
    <location>
        <begin position="801"/>
        <end position="864"/>
    </location>
</feature>
<name>A0AAE3DZ81_9FIRM</name>
<feature type="domain" description="SLH" evidence="3">
    <location>
        <begin position="926"/>
        <end position="989"/>
    </location>
</feature>
<evidence type="ECO:0000259" key="3">
    <source>
        <dbReference type="PROSITE" id="PS51272"/>
    </source>
</evidence>
<accession>A0AAE3DZ81</accession>
<dbReference type="EMBL" id="JAJEQM010000009">
    <property type="protein sequence ID" value="MCC2210664.1"/>
    <property type="molecule type" value="Genomic_DNA"/>
</dbReference>
<dbReference type="Pfam" id="PF00395">
    <property type="entry name" value="SLH"/>
    <property type="match status" value="3"/>
</dbReference>
<feature type="domain" description="SLH" evidence="3">
    <location>
        <begin position="865"/>
        <end position="924"/>
    </location>
</feature>
<feature type="domain" description="SLH" evidence="3">
    <location>
        <begin position="1044"/>
        <end position="1106"/>
    </location>
</feature>
<evidence type="ECO:0000256" key="2">
    <source>
        <dbReference type="SAM" id="SignalP"/>
    </source>
</evidence>
<proteinExistence type="predicted"/>
<evidence type="ECO:0000256" key="1">
    <source>
        <dbReference type="ARBA" id="ARBA00022737"/>
    </source>
</evidence>
<organism evidence="4 5">
    <name type="scientific">Hominilimicola fabiformis</name>
    <dbReference type="NCBI Taxonomy" id="2885356"/>
    <lineage>
        <taxon>Bacteria</taxon>
        <taxon>Bacillati</taxon>
        <taxon>Bacillota</taxon>
        <taxon>Clostridia</taxon>
        <taxon>Eubacteriales</taxon>
        <taxon>Oscillospiraceae</taxon>
        <taxon>Hominilimicola</taxon>
    </lineage>
</organism>
<dbReference type="PROSITE" id="PS51272">
    <property type="entry name" value="SLH"/>
    <property type="match status" value="4"/>
</dbReference>
<evidence type="ECO:0000313" key="4">
    <source>
        <dbReference type="EMBL" id="MCC2210664.1"/>
    </source>
</evidence>
<dbReference type="InterPro" id="IPR051465">
    <property type="entry name" value="Cell_Envelope_Struct_Comp"/>
</dbReference>
<dbReference type="Proteomes" id="UP001198242">
    <property type="component" value="Unassembled WGS sequence"/>
</dbReference>
<sequence>MRMIKKICSVICAAVIALGGVNIVVTAQDTESQIKYNYKISMESDSDFRMVYGYNGGTISTKKSYVSGKYGNAMQITYPGHEISDPSKRYNGFVMQFKSEPIELANESISMLDLMRDTKNISMWVHTPQTVDHGNGAAEHRVLEIAMEYSSTEGNKKYSKKFQLPNNGEWEYITIPTSAFKSGSVTMDQGIQSDIYTALNQMTIIFPYKDYFGANPTSDTLETPWEEPLKIDEILFDRSTDEVKAITPPSTGEEAYFENANISEVFVKGVKVEDFDKNASSNNIPVPASYTAEDIKKNVTVDVETPTIPKTNTRQELTGASYEITAPESVPGNGMITITSGSRKVKKTYNVNFTARSSIQPEVSDIEENGNNISVPVTNESSSVSVEACALAVVKNNDGVCTSASFAEQRSIGAGDTTTFNFNIKKESDSSVEIYIFNNETDYKLLCPPIEVGSGVMQYTAPSGTIFESHIIASDGGETININGTVTGDGTAFVVFKKDDKYIGAYTINTENNTINSAIHTGGMAYGQIYAVLSYGNTVSRKFYNASQTEINSCISEYKTLGTTESDCANYFEKYKAIINLDNYLSQELTLSEIAKAVSVADRNVSAVSDIRKNIGEELVVKLLNKTNSIQTLKEIYSSYNDLAELDGGTDYFKKYITSDSLLSNVLSATAKNDYDSIESLRSAFNENALLVAFGCVNGYGEIGNLISENKNILAPYISYSSLEGLSASNRTGYYKYVTEKRVESLSSLGTLLDEYMNSISKNPNKTNGIGSVSGNGSGKGSTSMIVSQVTGNDTVSSEKDNKIFTDVNTDHWAYTAINSLKNLGVISGRGDGSFGTDNSVTREEFVKMLLGIFGKETENVDNKFSDVDENKWYAPYVNTAADMGIVSGIEEDIFGVGEKITRQDMSVLIVRYLKQENCELNGAAIDSFTDDGDISDYAKDSVYALKNLGLINGMGDGSFMPRANATRAQTAQILYSVSLFMKSRNISYTNLTGSDRYMLLAGKFMALDIIPFPNEENGIVTKGQFAKYLAGFVNAKNYEKSDDKTIFSDVVPGSTYYNEIRFLYDNGYIDKNNSVFGADNPITLGEVAIIMCRVLGYDVYAIENGGNISSYYSVAVSNDIIPNLRKTIDDTLSFMDILEIFDSASKAYMVVDDLDKSSIYSISNITPLYYYHRILTLDDIVYVCGTRTLDGSGGLSADEVRIGSYSFSTDIKDVYRYLGYRVNAFYVEDDETLKFIEPNQKNNVLSLEQDLISDFDGSVLKYYKNETTNSEKKETLPKTINRLYNYNYVAEYDTEDIKNADEVILIDSNNDGMYDTVNVIREAIYCINQLTPYENTLYDYYNQPSIKLNDLETVIVYDTDEKFTSIGNLKIYDILSVIEDKQKENAVIYISREEADGVVKRTARNNGNLTVSIDDAEYDLTDILAAQNTTYSLLSVGNAVSVLLDHRGRIAYAEFDDNDEVNNFAYLAQAFPAEHSDGPYLKVYTTSGNMETLEFARNAKVNNKKVNEYTDIEKLFKDVNTDPDSVNQLIRYKLNNNGEIQSVKTAQYVDADELYTTASVFTRSTDLSDTYYNANYRSFPGYARLSEKTKIMYVPASKSLMDDSQYYEIKQFKDLKSATFGTVELYNMSKDMVAGIAVIRSDNAGGNELTYSSVMAAVKNVSLTSVDDDERYLLTLLYNGTEQEFVTAEGVELERQYNSSEGPVTSTIDEGDLIRIATNANNEIVDYHKIFDFDNNDNPDVVIRGNEYGETKSYIGSAKTLIAFDDMAANPDTDVVSGRIWQGKNPYWFTGVQYSTEFGIVKSITGSSMIIQTYPGTAGSNSLECERYFNLKNNRVYILEDSREGVHLGSLDDIIPSNLAGEAKASRVIISRHNDVPSIAAIVIR</sequence>
<dbReference type="InterPro" id="IPR001119">
    <property type="entry name" value="SLH_dom"/>
</dbReference>
<reference evidence="4 5" key="1">
    <citation type="submission" date="2021-10" db="EMBL/GenBank/DDBJ databases">
        <title>Anaerobic single-cell dispensing facilitates the cultivation of human gut bacteria.</title>
        <authorList>
            <person name="Afrizal A."/>
        </authorList>
    </citation>
    <scope>NUCLEOTIDE SEQUENCE [LARGE SCALE GENOMIC DNA]</scope>
    <source>
        <strain evidence="4 5">CLA-AA-H232</strain>
    </source>
</reference>
<feature type="chain" id="PRO_5042284016" evidence="2">
    <location>
        <begin position="28"/>
        <end position="1886"/>
    </location>
</feature>
<dbReference type="PANTHER" id="PTHR43308:SF1">
    <property type="entry name" value="OUTER MEMBRANE PROTEIN ALPHA"/>
    <property type="match status" value="1"/>
</dbReference>
<gene>
    <name evidence="4" type="ORF">LKE05_07660</name>
</gene>
<feature type="signal peptide" evidence="2">
    <location>
        <begin position="1"/>
        <end position="27"/>
    </location>
</feature>
<dbReference type="RefSeq" id="WP_308456440.1">
    <property type="nucleotide sequence ID" value="NZ_JAJEQM010000009.1"/>
</dbReference>
<keyword evidence="5" id="KW-1185">Reference proteome</keyword>
<comment type="caution">
    <text evidence="4">The sequence shown here is derived from an EMBL/GenBank/DDBJ whole genome shotgun (WGS) entry which is preliminary data.</text>
</comment>